<sequence>MIQSNSCWDGSALVSPSSVKSNVRQDYPTSLSDPTLRQKDMGLKKAVNTLQYVARVITSDPEVLPLMDPVATVLKVGKNEIPVNSDEEALRSYLSTSGGNVPSPTAWGGQPSLAGPIPQQPPPIPTGGLAGGFGLDTEDGGGEVGSGYPGDGDIPAPYENSFLNHPFGPESDLDVNNHPFGVQAAPTTYAPPPTPSLSPIHLTPNSFDGNGVEDDEDFQQRVENSGYEPKDVYGLTDLLRPEATPSAWPNRSQQLLDPNLRGLPSNSWDTEPDMPEEGSGSETSSIDHRAGSWEVKPWTGSPQSVQPMKPPTAIHQQPSVTSGGSDSAGGGLVVGEVGKLDIPDQIWVPESGGVEQHYPRPFNPRTITTSIDPYIAIKAQQAQISCFQNDVTANVLTRISYKLERIKAKNKKKDVYEPPMIRVEVYNPANERMLSRDYSDTGNIHFTSEMNGIHKVCITPTSQNENNRRDKMKIYLDIQNVGADNYTAVGVAEQYTSIQLELRKALDSLDLITRWHAYMVVSFIIE</sequence>
<proteinExistence type="predicted"/>
<dbReference type="EMBL" id="UYSG01001433">
    <property type="protein sequence ID" value="VDL43617.1"/>
    <property type="molecule type" value="Genomic_DNA"/>
</dbReference>
<dbReference type="InterPro" id="IPR009038">
    <property type="entry name" value="GOLD_dom"/>
</dbReference>
<reference evidence="3 4" key="2">
    <citation type="submission" date="2018-11" db="EMBL/GenBank/DDBJ databases">
        <authorList>
            <consortium name="Pathogen Informatics"/>
        </authorList>
    </citation>
    <scope>NUCLEOTIDE SEQUENCE [LARGE SCALE GENOMIC DNA]</scope>
</reference>
<evidence type="ECO:0000259" key="2">
    <source>
        <dbReference type="PROSITE" id="PS50866"/>
    </source>
</evidence>
<organism evidence="5">
    <name type="scientific">Hymenolepis diminuta</name>
    <name type="common">Rat tapeworm</name>
    <dbReference type="NCBI Taxonomy" id="6216"/>
    <lineage>
        <taxon>Eukaryota</taxon>
        <taxon>Metazoa</taxon>
        <taxon>Spiralia</taxon>
        <taxon>Lophotrochozoa</taxon>
        <taxon>Platyhelminthes</taxon>
        <taxon>Cestoda</taxon>
        <taxon>Eucestoda</taxon>
        <taxon>Cyclophyllidea</taxon>
        <taxon>Hymenolepididae</taxon>
        <taxon>Hymenolepis</taxon>
    </lineage>
</organism>
<dbReference type="PROSITE" id="PS50866">
    <property type="entry name" value="GOLD"/>
    <property type="match status" value="1"/>
</dbReference>
<feature type="region of interest" description="Disordered" evidence="1">
    <location>
        <begin position="244"/>
        <end position="330"/>
    </location>
</feature>
<feature type="compositionally biased region" description="Polar residues" evidence="1">
    <location>
        <begin position="247"/>
        <end position="256"/>
    </location>
</feature>
<gene>
    <name evidence="3" type="ORF">HDID_LOCUS4090</name>
</gene>
<feature type="region of interest" description="Disordered" evidence="1">
    <location>
        <begin position="106"/>
        <end position="214"/>
    </location>
</feature>
<evidence type="ECO:0000256" key="1">
    <source>
        <dbReference type="SAM" id="MobiDB-lite"/>
    </source>
</evidence>
<dbReference type="Proteomes" id="UP000274504">
    <property type="component" value="Unassembled WGS sequence"/>
</dbReference>
<dbReference type="WBParaSite" id="HDID_0000409201-mRNA-1">
    <property type="protein sequence ID" value="HDID_0000409201-mRNA-1"/>
    <property type="gene ID" value="HDID_0000409201"/>
</dbReference>
<dbReference type="AlphaFoldDB" id="A0A158QDZ8"/>
<evidence type="ECO:0000313" key="3">
    <source>
        <dbReference type="EMBL" id="VDL43617.1"/>
    </source>
</evidence>
<protein>
    <submittedName>
        <fullName evidence="5">GOLD domain-containing protein</fullName>
    </submittedName>
</protein>
<accession>A0A158QDZ8</accession>
<evidence type="ECO:0000313" key="5">
    <source>
        <dbReference type="WBParaSite" id="HDID_0000409201-mRNA-1"/>
    </source>
</evidence>
<evidence type="ECO:0000313" key="4">
    <source>
        <dbReference type="Proteomes" id="UP000274504"/>
    </source>
</evidence>
<dbReference type="STRING" id="6216.A0A158QDZ8"/>
<name>A0A158QDZ8_HYMDI</name>
<reference evidence="5" key="1">
    <citation type="submission" date="2016-04" db="UniProtKB">
        <authorList>
            <consortium name="WormBaseParasite"/>
        </authorList>
    </citation>
    <scope>IDENTIFICATION</scope>
</reference>
<dbReference type="Pfam" id="PF01105">
    <property type="entry name" value="EMP24_GP25L"/>
    <property type="match status" value="1"/>
</dbReference>
<dbReference type="OrthoDB" id="6268140at2759"/>
<feature type="domain" description="GOLD" evidence="2">
    <location>
        <begin position="384"/>
        <end position="480"/>
    </location>
</feature>
<feature type="compositionally biased region" description="Polar residues" evidence="1">
    <location>
        <begin position="314"/>
        <end position="325"/>
    </location>
</feature>